<evidence type="ECO:0000313" key="1">
    <source>
        <dbReference type="EMBL" id="MBJ6798733.1"/>
    </source>
</evidence>
<dbReference type="Proteomes" id="UP000641025">
    <property type="component" value="Unassembled WGS sequence"/>
</dbReference>
<proteinExistence type="predicted"/>
<gene>
    <name evidence="1" type="ORF">JFN90_01140</name>
</gene>
<evidence type="ECO:0000313" key="2">
    <source>
        <dbReference type="Proteomes" id="UP000641025"/>
    </source>
</evidence>
<sequence length="84" mass="9137">MELLEQLVETARRQHEEADLPDWILEEINALRAAATPAHGRDDLLALLLLQLEDFDSYAGAGCFGDSVSAATISATLDRIRDGA</sequence>
<keyword evidence="2" id="KW-1185">Reference proteome</keyword>
<dbReference type="RefSeq" id="WP_199393266.1">
    <property type="nucleotide sequence ID" value="NZ_JAEMHK010000001.1"/>
</dbReference>
<accession>A0ABS0YLC9</accession>
<name>A0ABS0YLC9_9BACT</name>
<protein>
    <recommendedName>
        <fullName evidence="3">Addiction module protein</fullName>
    </recommendedName>
</protein>
<evidence type="ECO:0008006" key="3">
    <source>
        <dbReference type="Google" id="ProtNLM"/>
    </source>
</evidence>
<dbReference type="NCBIfam" id="NF045727">
    <property type="entry name" value="GSU3529_fam"/>
    <property type="match status" value="1"/>
</dbReference>
<comment type="caution">
    <text evidence="1">The sequence shown here is derived from an EMBL/GenBank/DDBJ whole genome shotgun (WGS) entry which is preliminary data.</text>
</comment>
<organism evidence="1 2">
    <name type="scientific">Geomonas propionica</name>
    <dbReference type="NCBI Taxonomy" id="2798582"/>
    <lineage>
        <taxon>Bacteria</taxon>
        <taxon>Pseudomonadati</taxon>
        <taxon>Thermodesulfobacteriota</taxon>
        <taxon>Desulfuromonadia</taxon>
        <taxon>Geobacterales</taxon>
        <taxon>Geobacteraceae</taxon>
        <taxon>Geomonas</taxon>
    </lineage>
</organism>
<dbReference type="EMBL" id="JAEMHK010000001">
    <property type="protein sequence ID" value="MBJ6798733.1"/>
    <property type="molecule type" value="Genomic_DNA"/>
</dbReference>
<reference evidence="1 2" key="1">
    <citation type="submission" date="2020-12" db="EMBL/GenBank/DDBJ databases">
        <title>Geomonas sp. Red259, isolated from paddy soil.</title>
        <authorList>
            <person name="Xu Z."/>
            <person name="Zhang Z."/>
            <person name="Masuda Y."/>
            <person name="Itoh H."/>
            <person name="Senoo K."/>
        </authorList>
    </citation>
    <scope>NUCLEOTIDE SEQUENCE [LARGE SCALE GENOMIC DNA]</scope>
    <source>
        <strain evidence="1 2">Red259</strain>
    </source>
</reference>